<accession>A0A6J5NLK7</accession>
<organism evidence="2">
    <name type="scientific">uncultured Caudovirales phage</name>
    <dbReference type="NCBI Taxonomy" id="2100421"/>
    <lineage>
        <taxon>Viruses</taxon>
        <taxon>Duplodnaviria</taxon>
        <taxon>Heunggongvirae</taxon>
        <taxon>Uroviricota</taxon>
        <taxon>Caudoviricetes</taxon>
        <taxon>Peduoviridae</taxon>
        <taxon>Maltschvirus</taxon>
        <taxon>Maltschvirus maltsch</taxon>
    </lineage>
</organism>
<keyword evidence="1" id="KW-1133">Transmembrane helix</keyword>
<keyword evidence="1" id="KW-0472">Membrane</keyword>
<gene>
    <name evidence="2" type="ORF">UFOVP726_35</name>
</gene>
<feature type="transmembrane region" description="Helical" evidence="1">
    <location>
        <begin position="97"/>
        <end position="118"/>
    </location>
</feature>
<proteinExistence type="predicted"/>
<sequence length="125" mass="13812">MKWPADDIGRSAVRSAHHPNVVAWPGSPRRTHDEPIPQTLHCLGSRRCAVASDCTSPATCHLLAHVEQPGAVDPVPMQLRKPGVWQRVDEWLTPRRVAWLCAVFVLAFWGCMAVWRAAYASAGPL</sequence>
<reference evidence="2" key="1">
    <citation type="submission" date="2020-04" db="EMBL/GenBank/DDBJ databases">
        <authorList>
            <person name="Chiriac C."/>
            <person name="Salcher M."/>
            <person name="Ghai R."/>
            <person name="Kavagutti S V."/>
        </authorList>
    </citation>
    <scope>NUCLEOTIDE SEQUENCE</scope>
</reference>
<dbReference type="EMBL" id="LR796695">
    <property type="protein sequence ID" value="CAB4159807.1"/>
    <property type="molecule type" value="Genomic_DNA"/>
</dbReference>
<evidence type="ECO:0000313" key="2">
    <source>
        <dbReference type="EMBL" id="CAB4159807.1"/>
    </source>
</evidence>
<protein>
    <submittedName>
        <fullName evidence="2">Uncharacterized protein</fullName>
    </submittedName>
</protein>
<name>A0A6J5NLK7_9CAUD</name>
<keyword evidence="1" id="KW-0812">Transmembrane</keyword>
<evidence type="ECO:0000256" key="1">
    <source>
        <dbReference type="SAM" id="Phobius"/>
    </source>
</evidence>